<dbReference type="VEuPathDB" id="VectorBase:GPPI051487"/>
<name>A0A1B0C7P0_9MUSC</name>
<reference evidence="2" key="1">
    <citation type="submission" date="2015-01" db="EMBL/GenBank/DDBJ databases">
        <authorList>
            <person name="Aksoy S."/>
            <person name="Warren W."/>
            <person name="Wilson R.K."/>
        </authorList>
    </citation>
    <scope>NUCLEOTIDE SEQUENCE [LARGE SCALE GENOMIC DNA]</scope>
    <source>
        <strain evidence="2">IAEA</strain>
    </source>
</reference>
<reference evidence="1" key="2">
    <citation type="submission" date="2020-05" db="UniProtKB">
        <authorList>
            <consortium name="EnsemblMetazoa"/>
        </authorList>
    </citation>
    <scope>IDENTIFICATION</scope>
    <source>
        <strain evidence="1">IAEA</strain>
    </source>
</reference>
<dbReference type="EMBL" id="JXJN01029426">
    <property type="status" value="NOT_ANNOTATED_CDS"/>
    <property type="molecule type" value="Genomic_DNA"/>
</dbReference>
<dbReference type="AlphaFoldDB" id="A0A1B0C7P0"/>
<proteinExistence type="predicted"/>
<keyword evidence="2" id="KW-1185">Reference proteome</keyword>
<sequence>MEIKRKKEDLFQKAIGGDTGPLLHYHREYVQSSIGVAKLSNRETRSLFESMVVKKKWSSKLKTNLKVWVKIDFSRRRPHKIQ</sequence>
<protein>
    <submittedName>
        <fullName evidence="1">Uncharacterized protein</fullName>
    </submittedName>
</protein>
<organism evidence="1 2">
    <name type="scientific">Glossina palpalis gambiensis</name>
    <dbReference type="NCBI Taxonomy" id="67801"/>
    <lineage>
        <taxon>Eukaryota</taxon>
        <taxon>Metazoa</taxon>
        <taxon>Ecdysozoa</taxon>
        <taxon>Arthropoda</taxon>
        <taxon>Hexapoda</taxon>
        <taxon>Insecta</taxon>
        <taxon>Pterygota</taxon>
        <taxon>Neoptera</taxon>
        <taxon>Endopterygota</taxon>
        <taxon>Diptera</taxon>
        <taxon>Brachycera</taxon>
        <taxon>Muscomorpha</taxon>
        <taxon>Hippoboscoidea</taxon>
        <taxon>Glossinidae</taxon>
        <taxon>Glossina</taxon>
    </lineage>
</organism>
<evidence type="ECO:0000313" key="2">
    <source>
        <dbReference type="Proteomes" id="UP000092460"/>
    </source>
</evidence>
<evidence type="ECO:0000313" key="1">
    <source>
        <dbReference type="EnsemblMetazoa" id="GPPI051487-PA"/>
    </source>
</evidence>
<dbReference type="EnsemblMetazoa" id="GPPI051487-RA">
    <property type="protein sequence ID" value="GPPI051487-PA"/>
    <property type="gene ID" value="GPPI051487"/>
</dbReference>
<dbReference type="Proteomes" id="UP000092460">
    <property type="component" value="Unassembled WGS sequence"/>
</dbReference>
<accession>A0A1B0C7P0</accession>